<feature type="chain" id="PRO_5032305122" description="Autophagy-related protein 27" evidence="19">
    <location>
        <begin position="21"/>
        <end position="405"/>
    </location>
</feature>
<keyword evidence="13" id="KW-0333">Golgi apparatus</keyword>
<evidence type="ECO:0000256" key="17">
    <source>
        <dbReference type="ARBA" id="ARBA00023329"/>
    </source>
</evidence>
<evidence type="ECO:0000256" key="7">
    <source>
        <dbReference type="ARBA" id="ARBA00022448"/>
    </source>
</evidence>
<dbReference type="OrthoDB" id="29460at2759"/>
<dbReference type="InterPro" id="IPR009011">
    <property type="entry name" value="Man6P_isomerase_rcpt-bd_dom_sf"/>
</dbReference>
<dbReference type="GO" id="GO:0006622">
    <property type="term" value="P:protein targeting to lysosome"/>
    <property type="evidence" value="ECO:0007669"/>
    <property type="project" value="TreeGrafter"/>
</dbReference>
<dbReference type="Proteomes" id="UP000663879">
    <property type="component" value="Unassembled WGS sequence"/>
</dbReference>
<keyword evidence="15 18" id="KW-0472">Membrane</keyword>
<reference evidence="21" key="1">
    <citation type="submission" date="2021-02" db="EMBL/GenBank/DDBJ databases">
        <authorList>
            <person name="Nowell W R."/>
        </authorList>
    </citation>
    <scope>NUCLEOTIDE SEQUENCE</scope>
    <source>
        <strain evidence="21">Ploen Becks lab</strain>
    </source>
</reference>
<evidence type="ECO:0000256" key="5">
    <source>
        <dbReference type="ARBA" id="ARBA00005363"/>
    </source>
</evidence>
<keyword evidence="11 18" id="KW-1133">Transmembrane helix</keyword>
<protein>
    <recommendedName>
        <fullName evidence="6">Autophagy-related protein 27</fullName>
    </recommendedName>
</protein>
<keyword evidence="22" id="KW-1185">Reference proteome</keyword>
<dbReference type="PANTHER" id="PTHR15071">
    <property type="entry name" value="MANNOSE-6-PHOSPHATE RECEPTOR FAMILY MEMBER"/>
    <property type="match status" value="1"/>
</dbReference>
<evidence type="ECO:0000256" key="8">
    <source>
        <dbReference type="ARBA" id="ARBA00022692"/>
    </source>
</evidence>
<evidence type="ECO:0000256" key="13">
    <source>
        <dbReference type="ARBA" id="ARBA00023034"/>
    </source>
</evidence>
<keyword evidence="8 18" id="KW-0812">Transmembrane</keyword>
<keyword evidence="16" id="KW-1015">Disulfide bond</keyword>
<evidence type="ECO:0000256" key="18">
    <source>
        <dbReference type="SAM" id="Phobius"/>
    </source>
</evidence>
<keyword evidence="9 19" id="KW-0732">Signal</keyword>
<evidence type="ECO:0000256" key="1">
    <source>
        <dbReference type="ARBA" id="ARBA00004304"/>
    </source>
</evidence>
<sequence length="405" mass="45322">MEKLVFVCSLFIALITLSQGQTLPCPSIGDYDIKNLTQPAYWQFDLDPNYCVESTEKPCHFFFTFCKYLPKTENSTCVESSVCQSSSDSTAPVEIGKQCNASITLEFDCNKNEPWLPNDGAASTPKPTDVKFNPTTCEYYIKFDYAGACHRIVPPSTTPLNPTPAKICIPPAGYDITPLTLAPYWIFNINDGCLIESNYTESCTLFMSFCKPIESLVDCKDSSGCIRYPNLPDTTIIVANYSEDPFTAFEKNGFLAEYPAGEDIINRFTGKHCNIEIEIKFDCDKDAIWEIPPENQPGIGPEPIAFTSITNSSCQVKMTIPYSGACSKKKKDDDNGMSAGGVLTIIFILFFALYFGAGFMYQTFIKNETGLNRIPHFTFWSSILLFALEGFIYTWRFVTCQSHKE</sequence>
<evidence type="ECO:0000256" key="4">
    <source>
        <dbReference type="ARBA" id="ARBA00004472"/>
    </source>
</evidence>
<comment type="subcellular location">
    <subcellularLocation>
        <location evidence="2">Cytoplasmic vesicle membrane</location>
        <topology evidence="2">Single-pass type I membrane protein</topology>
    </subcellularLocation>
    <subcellularLocation>
        <location evidence="3">Golgi apparatus membrane</location>
    </subcellularLocation>
    <subcellularLocation>
        <location evidence="1">Mitochondrion membrane</location>
        <topology evidence="1">Single-pass membrane protein</topology>
    </subcellularLocation>
    <subcellularLocation>
        <location evidence="4">Preautophagosomal structure membrane</location>
        <topology evidence="4">Single-pass type I membrane protein</topology>
    </subcellularLocation>
</comment>
<accession>A0A814DC10</accession>
<keyword evidence="14" id="KW-0496">Mitochondrion</keyword>
<evidence type="ECO:0000256" key="2">
    <source>
        <dbReference type="ARBA" id="ARBA00004358"/>
    </source>
</evidence>
<comment type="caution">
    <text evidence="21">The sequence shown here is derived from an EMBL/GenBank/DDBJ whole genome shotgun (WGS) entry which is preliminary data.</text>
</comment>
<evidence type="ECO:0000256" key="16">
    <source>
        <dbReference type="ARBA" id="ARBA00023157"/>
    </source>
</evidence>
<evidence type="ECO:0000256" key="15">
    <source>
        <dbReference type="ARBA" id="ARBA00023136"/>
    </source>
</evidence>
<proteinExistence type="inferred from homology"/>
<keyword evidence="7" id="KW-0813">Transport</keyword>
<dbReference type="InterPro" id="IPR018939">
    <property type="entry name" value="Autophagy-rel_prot_27"/>
</dbReference>
<gene>
    <name evidence="21" type="ORF">OXX778_LOCUS14080</name>
</gene>
<evidence type="ECO:0000256" key="12">
    <source>
        <dbReference type="ARBA" id="ARBA00023006"/>
    </source>
</evidence>
<feature type="non-terminal residue" evidence="21">
    <location>
        <position position="1"/>
    </location>
</feature>
<dbReference type="PROSITE" id="PS51914">
    <property type="entry name" value="MRH"/>
    <property type="match status" value="1"/>
</dbReference>
<dbReference type="InterPro" id="IPR044865">
    <property type="entry name" value="MRH_dom"/>
</dbReference>
<dbReference type="AlphaFoldDB" id="A0A814DC10"/>
<evidence type="ECO:0000256" key="19">
    <source>
        <dbReference type="SAM" id="SignalP"/>
    </source>
</evidence>
<feature type="domain" description="MRH" evidence="20">
    <location>
        <begin position="191"/>
        <end position="328"/>
    </location>
</feature>
<keyword evidence="17" id="KW-0968">Cytoplasmic vesicle</keyword>
<evidence type="ECO:0000256" key="9">
    <source>
        <dbReference type="ARBA" id="ARBA00022729"/>
    </source>
</evidence>
<evidence type="ECO:0000256" key="6">
    <source>
        <dbReference type="ARBA" id="ARBA00013776"/>
    </source>
</evidence>
<feature type="transmembrane region" description="Helical" evidence="18">
    <location>
        <begin position="377"/>
        <end position="395"/>
    </location>
</feature>
<dbReference type="EMBL" id="CAJNOC010002828">
    <property type="protein sequence ID" value="CAF0953685.1"/>
    <property type="molecule type" value="Genomic_DNA"/>
</dbReference>
<name>A0A814DC10_9BILA</name>
<evidence type="ECO:0000313" key="22">
    <source>
        <dbReference type="Proteomes" id="UP000663879"/>
    </source>
</evidence>
<organism evidence="21 22">
    <name type="scientific">Brachionus calyciflorus</name>
    <dbReference type="NCBI Taxonomy" id="104777"/>
    <lineage>
        <taxon>Eukaryota</taxon>
        <taxon>Metazoa</taxon>
        <taxon>Spiralia</taxon>
        <taxon>Gnathifera</taxon>
        <taxon>Rotifera</taxon>
        <taxon>Eurotatoria</taxon>
        <taxon>Monogononta</taxon>
        <taxon>Pseudotrocha</taxon>
        <taxon>Ploima</taxon>
        <taxon>Brachionidae</taxon>
        <taxon>Brachionus</taxon>
    </lineage>
</organism>
<dbReference type="Gene3D" id="2.70.130.10">
    <property type="entry name" value="Mannose-6-phosphate receptor binding domain"/>
    <property type="match status" value="1"/>
</dbReference>
<evidence type="ECO:0000256" key="14">
    <source>
        <dbReference type="ARBA" id="ARBA00023128"/>
    </source>
</evidence>
<dbReference type="PANTHER" id="PTHR15071:SF29">
    <property type="entry name" value="CATION-DEPENDENT MANNOSE-6-PHOSPHATE RECEPTOR"/>
    <property type="match status" value="1"/>
</dbReference>
<evidence type="ECO:0000313" key="21">
    <source>
        <dbReference type="EMBL" id="CAF0953685.1"/>
    </source>
</evidence>
<dbReference type="GO" id="GO:0005802">
    <property type="term" value="C:trans-Golgi network"/>
    <property type="evidence" value="ECO:0007669"/>
    <property type="project" value="TreeGrafter"/>
</dbReference>
<evidence type="ECO:0000256" key="11">
    <source>
        <dbReference type="ARBA" id="ARBA00022989"/>
    </source>
</evidence>
<evidence type="ECO:0000259" key="20">
    <source>
        <dbReference type="PROSITE" id="PS51914"/>
    </source>
</evidence>
<evidence type="ECO:0000256" key="10">
    <source>
        <dbReference type="ARBA" id="ARBA00022927"/>
    </source>
</evidence>
<keyword evidence="12" id="KW-0072">Autophagy</keyword>
<feature type="transmembrane region" description="Helical" evidence="18">
    <location>
        <begin position="336"/>
        <end position="356"/>
    </location>
</feature>
<comment type="similarity">
    <text evidence="5">Belongs to the ATG27 family.</text>
</comment>
<feature type="signal peptide" evidence="19">
    <location>
        <begin position="1"/>
        <end position="20"/>
    </location>
</feature>
<evidence type="ECO:0000256" key="3">
    <source>
        <dbReference type="ARBA" id="ARBA00004394"/>
    </source>
</evidence>
<dbReference type="Pfam" id="PF09451">
    <property type="entry name" value="ATG27"/>
    <property type="match status" value="1"/>
</dbReference>
<keyword evidence="10" id="KW-0653">Protein transport</keyword>